<dbReference type="PANTHER" id="PTHR47894:SF4">
    <property type="entry name" value="HTH-TYPE TRANSCRIPTIONAL REGULATOR GADX"/>
    <property type="match status" value="1"/>
</dbReference>
<evidence type="ECO:0000313" key="6">
    <source>
        <dbReference type="Proteomes" id="UP001623232"/>
    </source>
</evidence>
<dbReference type="Pfam" id="PF12833">
    <property type="entry name" value="HTH_18"/>
    <property type="match status" value="1"/>
</dbReference>
<dbReference type="InterPro" id="IPR032687">
    <property type="entry name" value="AraC-type_N"/>
</dbReference>
<dbReference type="Proteomes" id="UP001623232">
    <property type="component" value="Chromosome"/>
</dbReference>
<dbReference type="PROSITE" id="PS01124">
    <property type="entry name" value="HTH_ARAC_FAMILY_2"/>
    <property type="match status" value="1"/>
</dbReference>
<proteinExistence type="predicted"/>
<reference evidence="5 6" key="1">
    <citation type="submission" date="2023-04" db="EMBL/GenBank/DDBJ databases">
        <title>Complete genome sequence of Alisedimentitalea scapharcae.</title>
        <authorList>
            <person name="Rong J.-C."/>
            <person name="Yi M.-L."/>
            <person name="Zhao Q."/>
        </authorList>
    </citation>
    <scope>NUCLEOTIDE SEQUENCE [LARGE SCALE GENOMIC DNA]</scope>
    <source>
        <strain evidence="5 6">KCTC 42119</strain>
    </source>
</reference>
<accession>A0ABZ2XZE0</accession>
<dbReference type="InterPro" id="IPR009057">
    <property type="entry name" value="Homeodomain-like_sf"/>
</dbReference>
<keyword evidence="3" id="KW-0804">Transcription</keyword>
<evidence type="ECO:0000256" key="1">
    <source>
        <dbReference type="ARBA" id="ARBA00023015"/>
    </source>
</evidence>
<dbReference type="SMART" id="SM00342">
    <property type="entry name" value="HTH_ARAC"/>
    <property type="match status" value="1"/>
</dbReference>
<protein>
    <submittedName>
        <fullName evidence="5">AraC family transcriptional regulator ligand-binding domain-containing protein</fullName>
    </submittedName>
</protein>
<dbReference type="RefSeq" id="WP_406648743.1">
    <property type="nucleotide sequence ID" value="NZ_CP123584.1"/>
</dbReference>
<feature type="domain" description="HTH araC/xylS-type" evidence="4">
    <location>
        <begin position="234"/>
        <end position="329"/>
    </location>
</feature>
<dbReference type="Gene3D" id="1.10.10.60">
    <property type="entry name" value="Homeodomain-like"/>
    <property type="match status" value="1"/>
</dbReference>
<evidence type="ECO:0000256" key="3">
    <source>
        <dbReference type="ARBA" id="ARBA00023163"/>
    </source>
</evidence>
<sequence length="329" mass="36475">MTQGTGRFGQLIAFFQEQTSDRNALEEVLRRAGLPEKYRGNDNKINPEGEALFIRNACDILGDPVFGVRAGLNLGETGTLTSYINKYSQTLGNAIENSQRYHHIIDSGHSFTLDIGGNSASVKVQRANPSFYRYHRYMEYLMFAALCRMRATTQVTFYPIEIRFDHVVKAEADQIRKLAGFPVVFGAETPEIILPLSTLSLPIPTYEPSLREHLVQYGDRLLAEHASAPPSLRASIEGVLAASLPGRIAPADEVAASVGMSRRTFARRLKDNGLSFRRIVDDLRCDLAKTYLKGGFSIAEVAFFLDYSDQAAFSTAFKRWTGASPSSFA</sequence>
<evidence type="ECO:0000259" key="4">
    <source>
        <dbReference type="PROSITE" id="PS01124"/>
    </source>
</evidence>
<dbReference type="EMBL" id="CP123584">
    <property type="protein sequence ID" value="WZK90194.1"/>
    <property type="molecule type" value="Genomic_DNA"/>
</dbReference>
<keyword evidence="1" id="KW-0805">Transcription regulation</keyword>
<dbReference type="PANTHER" id="PTHR47894">
    <property type="entry name" value="HTH-TYPE TRANSCRIPTIONAL REGULATOR GADX"/>
    <property type="match status" value="1"/>
</dbReference>
<dbReference type="InterPro" id="IPR018060">
    <property type="entry name" value="HTH_AraC"/>
</dbReference>
<name>A0ABZ2XZE0_9RHOB</name>
<keyword evidence="6" id="KW-1185">Reference proteome</keyword>
<gene>
    <name evidence="5" type="ORF">QEZ52_06500</name>
</gene>
<evidence type="ECO:0000256" key="2">
    <source>
        <dbReference type="ARBA" id="ARBA00023125"/>
    </source>
</evidence>
<evidence type="ECO:0000313" key="5">
    <source>
        <dbReference type="EMBL" id="WZK90194.1"/>
    </source>
</evidence>
<organism evidence="5 6">
    <name type="scientific">Aliisedimentitalea scapharcae</name>
    <dbReference type="NCBI Taxonomy" id="1524259"/>
    <lineage>
        <taxon>Bacteria</taxon>
        <taxon>Pseudomonadati</taxon>
        <taxon>Pseudomonadota</taxon>
        <taxon>Alphaproteobacteria</taxon>
        <taxon>Rhodobacterales</taxon>
        <taxon>Roseobacteraceae</taxon>
        <taxon>Aliisedimentitalea</taxon>
    </lineage>
</organism>
<dbReference type="Pfam" id="PF12625">
    <property type="entry name" value="Arabinose_bd"/>
    <property type="match status" value="1"/>
</dbReference>
<keyword evidence="2" id="KW-0238">DNA-binding</keyword>
<dbReference type="SUPFAM" id="SSF46689">
    <property type="entry name" value="Homeodomain-like"/>
    <property type="match status" value="1"/>
</dbReference>